<proteinExistence type="predicted"/>
<protein>
    <submittedName>
        <fullName evidence="1">Uncharacterized protein</fullName>
    </submittedName>
</protein>
<dbReference type="Proteomes" id="UP000597886">
    <property type="component" value="Unassembled WGS sequence"/>
</dbReference>
<dbReference type="EMBL" id="WVRA01000001">
    <property type="protein sequence ID" value="NOE17018.1"/>
    <property type="molecule type" value="Genomic_DNA"/>
</dbReference>
<dbReference type="AlphaFoldDB" id="A0AA90YQJ9"/>
<reference evidence="1" key="1">
    <citation type="submission" date="2019-12" db="EMBL/GenBank/DDBJ databases">
        <title>Ruegeria JWLKs population differentiation of coral mucus and skeleton niches.</title>
        <authorList>
            <person name="Luo D."/>
        </authorList>
    </citation>
    <scope>NUCLEOTIDE SEQUENCE</scope>
    <source>
        <strain evidence="1">HKCCD6181</strain>
    </source>
</reference>
<name>A0AA90YQJ9_9RHOB</name>
<sequence length="144" mass="15833">MKLFHFFPAMACIVACAPQDVPIPSRSAQFESFPKRLFDTFETSCSGPGESFKKTGNQVFECSEFLPPKATAFLILNYDGHPQELPQSVMRLTSTKTNAGYRVDAHVFFHVPQKTGAAVEVPVESKVLNQAIGELYQTMGGSPN</sequence>
<organism evidence="1 2">
    <name type="scientific">Ruegeria atlantica</name>
    <dbReference type="NCBI Taxonomy" id="81569"/>
    <lineage>
        <taxon>Bacteria</taxon>
        <taxon>Pseudomonadati</taxon>
        <taxon>Pseudomonadota</taxon>
        <taxon>Alphaproteobacteria</taxon>
        <taxon>Rhodobacterales</taxon>
        <taxon>Roseobacteraceae</taxon>
        <taxon>Ruegeria</taxon>
    </lineage>
</organism>
<accession>A0AA90YQJ9</accession>
<evidence type="ECO:0000313" key="1">
    <source>
        <dbReference type="EMBL" id="NOE17018.1"/>
    </source>
</evidence>
<evidence type="ECO:0000313" key="2">
    <source>
        <dbReference type="Proteomes" id="UP000597886"/>
    </source>
</evidence>
<gene>
    <name evidence="1" type="ORF">GS634_02645</name>
</gene>
<comment type="caution">
    <text evidence="1">The sequence shown here is derived from an EMBL/GenBank/DDBJ whole genome shotgun (WGS) entry which is preliminary data.</text>
</comment>